<dbReference type="GO" id="GO:0003899">
    <property type="term" value="F:DNA-directed RNA polymerase activity"/>
    <property type="evidence" value="ECO:0007669"/>
    <property type="project" value="InterPro"/>
</dbReference>
<sequence>KLYHIPLTQKLHISKNQLIIKGTQLSEGYLDVKDLLEIRGIKVTQTYLLNEIQDVYESQGIGIHDKHFEAIIKKMSDKVMIEDEGDTNLLMGEAVSKDAFIEENKRVVAKGGRPATGKTKILGITNSAIYTDSWLSAASFQNTTNVLTRSAIKGQIDYLYGLKENVIIGRLIPVKQELIEKYYQ</sequence>
<comment type="caution">
    <text evidence="2">The sequence shown here is derived from an EMBL/GenBank/DDBJ whole genome shotgun (WGS) entry which is preliminary data.</text>
</comment>
<dbReference type="GO" id="GO:0003677">
    <property type="term" value="F:DNA binding"/>
    <property type="evidence" value="ECO:0007669"/>
    <property type="project" value="InterPro"/>
</dbReference>
<dbReference type="Gene3D" id="1.10.1790.20">
    <property type="match status" value="1"/>
</dbReference>
<dbReference type="SUPFAM" id="SSF64484">
    <property type="entry name" value="beta and beta-prime subunits of DNA dependent RNA-polymerase"/>
    <property type="match status" value="1"/>
</dbReference>
<feature type="domain" description="RNA polymerase Rpb1" evidence="1">
    <location>
        <begin position="6"/>
        <end position="100"/>
    </location>
</feature>
<dbReference type="CDD" id="cd02655">
    <property type="entry name" value="RNAP_beta'_C"/>
    <property type="match status" value="1"/>
</dbReference>
<evidence type="ECO:0000313" key="2">
    <source>
        <dbReference type="EMBL" id="GAG97332.1"/>
    </source>
</evidence>
<dbReference type="Pfam" id="PF04998">
    <property type="entry name" value="RNA_pol_Rpb1_5"/>
    <property type="match status" value="1"/>
</dbReference>
<dbReference type="InterPro" id="IPR007081">
    <property type="entry name" value="RNA_pol_Rpb1_5"/>
</dbReference>
<dbReference type="EMBL" id="BART01029118">
    <property type="protein sequence ID" value="GAG97332.1"/>
    <property type="molecule type" value="Genomic_DNA"/>
</dbReference>
<dbReference type="AlphaFoldDB" id="X1CWJ2"/>
<dbReference type="PANTHER" id="PTHR48443:SF2">
    <property type="entry name" value="DNA-DIRECTED RNA POLYMERASE SUBUNIT BETA"/>
    <property type="match status" value="1"/>
</dbReference>
<name>X1CWJ2_9ZZZZ</name>
<accession>X1CWJ2</accession>
<feature type="non-terminal residue" evidence="2">
    <location>
        <position position="1"/>
    </location>
</feature>
<reference evidence="2" key="1">
    <citation type="journal article" date="2014" name="Front. Microbiol.">
        <title>High frequency of phylogenetically diverse reductive dehalogenase-homologous genes in deep subseafloor sedimentary metagenomes.</title>
        <authorList>
            <person name="Kawai M."/>
            <person name="Futagami T."/>
            <person name="Toyoda A."/>
            <person name="Takaki Y."/>
            <person name="Nishi S."/>
            <person name="Hori S."/>
            <person name="Arai W."/>
            <person name="Tsubouchi T."/>
            <person name="Morono Y."/>
            <person name="Uchiyama I."/>
            <person name="Ito T."/>
            <person name="Fujiyama A."/>
            <person name="Inagaki F."/>
            <person name="Takami H."/>
        </authorList>
    </citation>
    <scope>NUCLEOTIDE SEQUENCE</scope>
    <source>
        <strain evidence="2">Expedition CK06-06</strain>
    </source>
</reference>
<dbReference type="Gene3D" id="1.10.150.390">
    <property type="match status" value="1"/>
</dbReference>
<protein>
    <recommendedName>
        <fullName evidence="1">RNA polymerase Rpb1 domain-containing protein</fullName>
    </recommendedName>
</protein>
<proteinExistence type="predicted"/>
<dbReference type="GO" id="GO:0006351">
    <property type="term" value="P:DNA-templated transcription"/>
    <property type="evidence" value="ECO:0007669"/>
    <property type="project" value="InterPro"/>
</dbReference>
<gene>
    <name evidence="2" type="ORF">S01H4_51175</name>
</gene>
<dbReference type="PANTHER" id="PTHR48443">
    <property type="entry name" value="DNA-DIRECTED RNA POLYMERASE SUBUNIT BETA"/>
    <property type="match status" value="1"/>
</dbReference>
<evidence type="ECO:0000259" key="1">
    <source>
        <dbReference type="Pfam" id="PF04998"/>
    </source>
</evidence>
<organism evidence="2">
    <name type="scientific">marine sediment metagenome</name>
    <dbReference type="NCBI Taxonomy" id="412755"/>
    <lineage>
        <taxon>unclassified sequences</taxon>
        <taxon>metagenomes</taxon>
        <taxon>ecological metagenomes</taxon>
    </lineage>
</organism>